<evidence type="ECO:0000256" key="1">
    <source>
        <dbReference type="SAM" id="Phobius"/>
    </source>
</evidence>
<dbReference type="Proteomes" id="UP001064489">
    <property type="component" value="Chromosome 3"/>
</dbReference>
<gene>
    <name evidence="2" type="ORF">LWI28_008628</name>
</gene>
<keyword evidence="1" id="KW-1133">Transmembrane helix</keyword>
<accession>A0AAD5J4Z2</accession>
<comment type="caution">
    <text evidence="2">The sequence shown here is derived from an EMBL/GenBank/DDBJ whole genome shotgun (WGS) entry which is preliminary data.</text>
</comment>
<reference evidence="2" key="2">
    <citation type="submission" date="2023-02" db="EMBL/GenBank/DDBJ databases">
        <authorList>
            <person name="Swenson N.G."/>
            <person name="Wegrzyn J.L."/>
            <person name="Mcevoy S.L."/>
        </authorList>
    </citation>
    <scope>NUCLEOTIDE SEQUENCE</scope>
    <source>
        <strain evidence="2">91603</strain>
        <tissue evidence="2">Leaf</tissue>
    </source>
</reference>
<name>A0AAD5J4Z2_ACENE</name>
<keyword evidence="3" id="KW-1185">Reference proteome</keyword>
<dbReference type="AlphaFoldDB" id="A0AAD5J4Z2"/>
<sequence length="81" mass="7969">MNGGGDGGGGGILVGGFFLMGLKVVLGFLGLVLVLGGGGFTWFGFSGGGGGGCLKGFLGFIYGLLRFLGVELGFKLLYGNG</sequence>
<feature type="transmembrane region" description="Helical" evidence="1">
    <location>
        <begin position="12"/>
        <end position="45"/>
    </location>
</feature>
<protein>
    <submittedName>
        <fullName evidence="2">Uncharacterized protein</fullName>
    </submittedName>
</protein>
<proteinExistence type="predicted"/>
<evidence type="ECO:0000313" key="3">
    <source>
        <dbReference type="Proteomes" id="UP001064489"/>
    </source>
</evidence>
<keyword evidence="1" id="KW-0812">Transmembrane</keyword>
<organism evidence="2 3">
    <name type="scientific">Acer negundo</name>
    <name type="common">Box elder</name>
    <dbReference type="NCBI Taxonomy" id="4023"/>
    <lineage>
        <taxon>Eukaryota</taxon>
        <taxon>Viridiplantae</taxon>
        <taxon>Streptophyta</taxon>
        <taxon>Embryophyta</taxon>
        <taxon>Tracheophyta</taxon>
        <taxon>Spermatophyta</taxon>
        <taxon>Magnoliopsida</taxon>
        <taxon>eudicotyledons</taxon>
        <taxon>Gunneridae</taxon>
        <taxon>Pentapetalae</taxon>
        <taxon>rosids</taxon>
        <taxon>malvids</taxon>
        <taxon>Sapindales</taxon>
        <taxon>Sapindaceae</taxon>
        <taxon>Hippocastanoideae</taxon>
        <taxon>Acereae</taxon>
        <taxon>Acer</taxon>
    </lineage>
</organism>
<evidence type="ECO:0000313" key="2">
    <source>
        <dbReference type="EMBL" id="KAI9185593.1"/>
    </source>
</evidence>
<keyword evidence="1" id="KW-0472">Membrane</keyword>
<reference evidence="2" key="1">
    <citation type="journal article" date="2022" name="Plant J.">
        <title>Strategies of tolerance reflected in two North American maple genomes.</title>
        <authorList>
            <person name="McEvoy S.L."/>
            <person name="Sezen U.U."/>
            <person name="Trouern-Trend A."/>
            <person name="McMahon S.M."/>
            <person name="Schaberg P.G."/>
            <person name="Yang J."/>
            <person name="Wegrzyn J.L."/>
            <person name="Swenson N.G."/>
        </authorList>
    </citation>
    <scope>NUCLEOTIDE SEQUENCE</scope>
    <source>
        <strain evidence="2">91603</strain>
    </source>
</reference>
<dbReference type="EMBL" id="JAJSOW010000100">
    <property type="protein sequence ID" value="KAI9185593.1"/>
    <property type="molecule type" value="Genomic_DNA"/>
</dbReference>